<keyword evidence="3" id="KW-1185">Reference proteome</keyword>
<dbReference type="OrthoDB" id="5859179at2759"/>
<dbReference type="WBParaSite" id="GPUH_0002422701-mRNA-1">
    <property type="protein sequence ID" value="GPUH_0002422701-mRNA-1"/>
    <property type="gene ID" value="GPUH_0002422701"/>
</dbReference>
<evidence type="ECO:0000313" key="3">
    <source>
        <dbReference type="Proteomes" id="UP000271098"/>
    </source>
</evidence>
<evidence type="ECO:0000313" key="4">
    <source>
        <dbReference type="WBParaSite" id="GPUH_0002300101-mRNA-1"/>
    </source>
</evidence>
<accession>A0A183ETA6</accession>
<evidence type="ECO:0000313" key="2">
    <source>
        <dbReference type="EMBL" id="VDN42523.1"/>
    </source>
</evidence>
<dbReference type="EMBL" id="UYRT01100379">
    <property type="protein sequence ID" value="VDN42523.1"/>
    <property type="molecule type" value="Genomic_DNA"/>
</dbReference>
<name>A0A183ETA6_9BILA</name>
<dbReference type="Proteomes" id="UP000271098">
    <property type="component" value="Unassembled WGS sequence"/>
</dbReference>
<gene>
    <name evidence="1" type="ORF">GPUH_LOCUS22973</name>
    <name evidence="2" type="ORF">GPUH_LOCUS24197</name>
</gene>
<reference evidence="1 3" key="2">
    <citation type="submission" date="2018-11" db="EMBL/GenBank/DDBJ databases">
        <authorList>
            <consortium name="Pathogen Informatics"/>
        </authorList>
    </citation>
    <scope>NUCLEOTIDE SEQUENCE [LARGE SCALE GENOMIC DNA]</scope>
</reference>
<dbReference type="AlphaFoldDB" id="A0A183ETA6"/>
<dbReference type="WBParaSite" id="GPUH_0002300101-mRNA-1">
    <property type="protein sequence ID" value="GPUH_0002300101-mRNA-1"/>
    <property type="gene ID" value="GPUH_0002300101"/>
</dbReference>
<dbReference type="EMBL" id="UYRT01096450">
    <property type="protein sequence ID" value="VDN40799.1"/>
    <property type="molecule type" value="Genomic_DNA"/>
</dbReference>
<organism evidence="5">
    <name type="scientific">Gongylonema pulchrum</name>
    <dbReference type="NCBI Taxonomy" id="637853"/>
    <lineage>
        <taxon>Eukaryota</taxon>
        <taxon>Metazoa</taxon>
        <taxon>Ecdysozoa</taxon>
        <taxon>Nematoda</taxon>
        <taxon>Chromadorea</taxon>
        <taxon>Rhabditida</taxon>
        <taxon>Spirurina</taxon>
        <taxon>Spiruromorpha</taxon>
        <taxon>Spiruroidea</taxon>
        <taxon>Gongylonematidae</taxon>
        <taxon>Gongylonema</taxon>
    </lineage>
</organism>
<protein>
    <submittedName>
        <fullName evidence="4 5">WSC domain-containing protein</fullName>
    </submittedName>
</protein>
<evidence type="ECO:0000313" key="5">
    <source>
        <dbReference type="WBParaSite" id="GPUH_0002422701-mRNA-1"/>
    </source>
</evidence>
<reference evidence="4 5" key="1">
    <citation type="submission" date="2016-06" db="UniProtKB">
        <authorList>
            <consortium name="WormBaseParasite"/>
        </authorList>
    </citation>
    <scope>IDENTIFICATION</scope>
</reference>
<evidence type="ECO:0000313" key="1">
    <source>
        <dbReference type="EMBL" id="VDN40799.1"/>
    </source>
</evidence>
<proteinExistence type="predicted"/>
<sequence length="64" mass="7635">MYSDKESRLRCEDECEEVYHTFFTYGACVDDIYGRFPRNAQPDCNLRFVGFIFKIEKAKKRSPL</sequence>